<evidence type="ECO:0000313" key="1">
    <source>
        <dbReference type="EMBL" id="TBU65936.1"/>
    </source>
</evidence>
<dbReference type="AlphaFoldDB" id="A0A4Q9QF81"/>
<sequence>MGLGSAQAHMHIAEFRSSTRRVQPRSCTPEARTSQVAEAAAWDAKIRVQVSDAQSELRPHTTADSASETIAARGAMLQGSEPDTHIPWITARRSYSSIAQGSTGHGQLVPMATDRGSARAEGGSLQAQHEYMIVTYPKHDVLDEWAACSPKGV</sequence>
<reference evidence="1 2" key="1">
    <citation type="submission" date="2019-01" db="EMBL/GenBank/DDBJ databases">
        <title>Draft genome sequences of three monokaryotic isolates of the white-rot basidiomycete fungus Dichomitus squalens.</title>
        <authorList>
            <consortium name="DOE Joint Genome Institute"/>
            <person name="Lopez S.C."/>
            <person name="Andreopoulos B."/>
            <person name="Pangilinan J."/>
            <person name="Lipzen A."/>
            <person name="Riley R."/>
            <person name="Ahrendt S."/>
            <person name="Ng V."/>
            <person name="Barry K."/>
            <person name="Daum C."/>
            <person name="Grigoriev I.V."/>
            <person name="Hilden K.S."/>
            <person name="Makela M.R."/>
            <person name="de Vries R.P."/>
        </authorList>
    </citation>
    <scope>NUCLEOTIDE SEQUENCE [LARGE SCALE GENOMIC DNA]</scope>
    <source>
        <strain evidence="1 2">CBS 464.89</strain>
    </source>
</reference>
<gene>
    <name evidence="1" type="ORF">BD310DRAFT_902282</name>
</gene>
<proteinExistence type="predicted"/>
<name>A0A4Q9QF81_9APHY</name>
<evidence type="ECO:0000313" key="2">
    <source>
        <dbReference type="Proteomes" id="UP000292082"/>
    </source>
</evidence>
<organism evidence="1 2">
    <name type="scientific">Dichomitus squalens</name>
    <dbReference type="NCBI Taxonomy" id="114155"/>
    <lineage>
        <taxon>Eukaryota</taxon>
        <taxon>Fungi</taxon>
        <taxon>Dikarya</taxon>
        <taxon>Basidiomycota</taxon>
        <taxon>Agaricomycotina</taxon>
        <taxon>Agaricomycetes</taxon>
        <taxon>Polyporales</taxon>
        <taxon>Polyporaceae</taxon>
        <taxon>Dichomitus</taxon>
    </lineage>
</organism>
<accession>A0A4Q9QF81</accession>
<dbReference type="EMBL" id="ML145084">
    <property type="protein sequence ID" value="TBU65936.1"/>
    <property type="molecule type" value="Genomic_DNA"/>
</dbReference>
<protein>
    <submittedName>
        <fullName evidence="1">Uncharacterized protein</fullName>
    </submittedName>
</protein>
<dbReference type="Proteomes" id="UP000292082">
    <property type="component" value="Unassembled WGS sequence"/>
</dbReference>
<keyword evidence="2" id="KW-1185">Reference proteome</keyword>